<proteinExistence type="predicted"/>
<evidence type="ECO:0000313" key="3">
    <source>
        <dbReference type="Proteomes" id="UP000021369"/>
    </source>
</evidence>
<feature type="domain" description="Peptidase U32 collagenase" evidence="1">
    <location>
        <begin position="311"/>
        <end position="409"/>
    </location>
</feature>
<reference evidence="2 3" key="1">
    <citation type="submission" date="2013-06" db="EMBL/GenBank/DDBJ databases">
        <title>Rumen cellulosomics: divergent fiber-degrading strategies revealed by comparative genome-wide analysis of six Ruminococcal strains.</title>
        <authorList>
            <person name="Dassa B."/>
            <person name="Borovok I."/>
            <person name="Lamed R."/>
            <person name="Flint H."/>
            <person name="Yeoman C.J."/>
            <person name="White B."/>
            <person name="Bayer E.A."/>
        </authorList>
    </citation>
    <scope>NUCLEOTIDE SEQUENCE [LARGE SCALE GENOMIC DNA]</scope>
    <source>
        <strain evidence="2 3">SY3</strain>
    </source>
</reference>
<dbReference type="PROSITE" id="PS01276">
    <property type="entry name" value="PEPTIDASE_U32"/>
    <property type="match status" value="1"/>
</dbReference>
<keyword evidence="3" id="KW-1185">Reference proteome</keyword>
<dbReference type="PANTHER" id="PTHR30217">
    <property type="entry name" value="PEPTIDASE U32 FAMILY"/>
    <property type="match status" value="1"/>
</dbReference>
<dbReference type="Pfam" id="PF12392">
    <property type="entry name" value="DUF3656"/>
    <property type="match status" value="1"/>
</dbReference>
<protein>
    <submittedName>
        <fullName evidence="2">Peptidase</fullName>
    </submittedName>
</protein>
<organism evidence="2 3">
    <name type="scientific">Ruminococcus albus SY3</name>
    <dbReference type="NCBI Taxonomy" id="1341156"/>
    <lineage>
        <taxon>Bacteria</taxon>
        <taxon>Bacillati</taxon>
        <taxon>Bacillota</taxon>
        <taxon>Clostridia</taxon>
        <taxon>Eubacteriales</taxon>
        <taxon>Oscillospiraceae</taxon>
        <taxon>Ruminococcus</taxon>
    </lineage>
</organism>
<dbReference type="OrthoDB" id="9807498at2"/>
<dbReference type="EMBL" id="JEOB01000001">
    <property type="protein sequence ID" value="EXM40644.1"/>
    <property type="molecule type" value="Genomic_DNA"/>
</dbReference>
<gene>
    <name evidence="2" type="ORF">RASY3_02250</name>
</gene>
<dbReference type="PATRIC" id="fig|1341156.4.peg.174"/>
<evidence type="ECO:0000259" key="1">
    <source>
        <dbReference type="Pfam" id="PF12392"/>
    </source>
</evidence>
<dbReference type="InterPro" id="IPR001539">
    <property type="entry name" value="Peptidase_U32"/>
</dbReference>
<evidence type="ECO:0000313" key="2">
    <source>
        <dbReference type="EMBL" id="EXM40644.1"/>
    </source>
</evidence>
<dbReference type="RefSeq" id="WP_037284782.1">
    <property type="nucleotide sequence ID" value="NZ_JEOB01000001.1"/>
</dbReference>
<dbReference type="Proteomes" id="UP000021369">
    <property type="component" value="Unassembled WGS sequence"/>
</dbReference>
<dbReference type="InterPro" id="IPR051454">
    <property type="entry name" value="RNA/ubiquinone_mod_enzymes"/>
</dbReference>
<accession>A0A011UIZ6</accession>
<sequence length="683" mass="74939">MAEILAPCGSPEVLKAALRAGCDAVYLGGEEFSARQNAANFCNADIEEAVYQCHKRGVKVYRTINTVIFDEQLDECIKAVKHCAAAGVDGIITQDLALIEIVRKCCPDLHIHASTQMTIHTRRGMEVTKKLGFRRTVLSRELPLDIIRELSALGIETEVFVHGALCMSVSGQCFMSAVVGSRSANRGLCAQACRLPCNAGGRGKDRYDLSLKDLSYCDELKCIVNAGVSSLKIEGRMKRPEYVAMAVDSCKKALAGEDYDRQTLEAVFSRNGFTDGYLHHKLGGDMFGMRTGEDAAAGAKAMPKIHELYRYEDKRDTISFEIRIKADEAVRLTARDSLGTEVSAEGGYPQQAKSRAVDEAAVIKQLSKLGDTIYTFSGAECDIDDGLFVSPGELNELRRKVCTEMDNERALKNSAVVPFTKSDITDFEEYKGGGQTIRVSVTNLEQLGAVSPEKAEMCCIPLDLAVRAAEVFPADKLAVMMPRFTFDEDKQLNRLAEAKRVGINHLYATNLAHTEIAKELGMVLHAGFGFNLTNSCALNMAKELGAADAIVSFELKAAQISRLKKPLPIGVYAYGRLPLMLTVNCPISAAAGCKNCIHHITDRTGRDFPVRCSKREGYVEILNSEVLYMADKLGDLQSADILMLDFTDETPAQVRHIIEEYENGGLNGRPDKITRGLYYRGVQ</sequence>
<name>A0A011UIZ6_RUMAL</name>
<comment type="caution">
    <text evidence="2">The sequence shown here is derived from an EMBL/GenBank/DDBJ whole genome shotgun (WGS) entry which is preliminary data.</text>
</comment>
<dbReference type="Pfam" id="PF01136">
    <property type="entry name" value="Peptidase_U32"/>
    <property type="match status" value="2"/>
</dbReference>
<dbReference type="InterPro" id="IPR020988">
    <property type="entry name" value="Pept_U32_collagenase"/>
</dbReference>
<dbReference type="AlphaFoldDB" id="A0A011UIZ6"/>
<dbReference type="PANTHER" id="PTHR30217:SF10">
    <property type="entry name" value="23S RRNA 5-HYDROXYCYTIDINE C2501 SYNTHASE"/>
    <property type="match status" value="1"/>
</dbReference>